<evidence type="ECO:0000313" key="3">
    <source>
        <dbReference type="EMBL" id="EAR95575.2"/>
    </source>
</evidence>
<evidence type="ECO:0000313" key="4">
    <source>
        <dbReference type="Proteomes" id="UP000009168"/>
    </source>
</evidence>
<keyword evidence="2" id="KW-0175">Coiled coil</keyword>
<name>Q23FN5_TETTS</name>
<organism evidence="3 4">
    <name type="scientific">Tetrahymena thermophila (strain SB210)</name>
    <dbReference type="NCBI Taxonomy" id="312017"/>
    <lineage>
        <taxon>Eukaryota</taxon>
        <taxon>Sar</taxon>
        <taxon>Alveolata</taxon>
        <taxon>Ciliophora</taxon>
        <taxon>Intramacronucleata</taxon>
        <taxon>Oligohymenophorea</taxon>
        <taxon>Hymenostomatida</taxon>
        <taxon>Tetrahymenina</taxon>
        <taxon>Tetrahymenidae</taxon>
        <taxon>Tetrahymena</taxon>
    </lineage>
</organism>
<protein>
    <submittedName>
        <fullName evidence="3">Biogenesis of lysosome-related organelles complex-1 subunit 2</fullName>
    </submittedName>
</protein>
<dbReference type="KEGG" id="tet:TTHERM_00079800"/>
<dbReference type="HOGENOM" id="CLU_2089688_0_0_1"/>
<proteinExistence type="inferred from homology"/>
<dbReference type="InterPro" id="IPR019269">
    <property type="entry name" value="BLOC1_su2"/>
</dbReference>
<reference evidence="4" key="1">
    <citation type="journal article" date="2006" name="PLoS Biol.">
        <title>Macronuclear genome sequence of the ciliate Tetrahymena thermophila, a model eukaryote.</title>
        <authorList>
            <person name="Eisen J.A."/>
            <person name="Coyne R.S."/>
            <person name="Wu M."/>
            <person name="Wu D."/>
            <person name="Thiagarajan M."/>
            <person name="Wortman J.R."/>
            <person name="Badger J.H."/>
            <person name="Ren Q."/>
            <person name="Amedeo P."/>
            <person name="Jones K.M."/>
            <person name="Tallon L.J."/>
            <person name="Delcher A.L."/>
            <person name="Salzberg S.L."/>
            <person name="Silva J.C."/>
            <person name="Haas B.J."/>
            <person name="Majoros W.H."/>
            <person name="Farzad M."/>
            <person name="Carlton J.M."/>
            <person name="Smith R.K. Jr."/>
            <person name="Garg J."/>
            <person name="Pearlman R.E."/>
            <person name="Karrer K.M."/>
            <person name="Sun L."/>
            <person name="Manning G."/>
            <person name="Elde N.C."/>
            <person name="Turkewitz A.P."/>
            <person name="Asai D.J."/>
            <person name="Wilkes D.E."/>
            <person name="Wang Y."/>
            <person name="Cai H."/>
            <person name="Collins K."/>
            <person name="Stewart B.A."/>
            <person name="Lee S.R."/>
            <person name="Wilamowska K."/>
            <person name="Weinberg Z."/>
            <person name="Ruzzo W.L."/>
            <person name="Wloga D."/>
            <person name="Gaertig J."/>
            <person name="Frankel J."/>
            <person name="Tsao C.-C."/>
            <person name="Gorovsky M.A."/>
            <person name="Keeling P.J."/>
            <person name="Waller R.F."/>
            <person name="Patron N.J."/>
            <person name="Cherry J.M."/>
            <person name="Stover N.A."/>
            <person name="Krieger C.J."/>
            <person name="del Toro C."/>
            <person name="Ryder H.F."/>
            <person name="Williamson S.C."/>
            <person name="Barbeau R.A."/>
            <person name="Hamilton E.P."/>
            <person name="Orias E."/>
        </authorList>
    </citation>
    <scope>NUCLEOTIDE SEQUENCE [LARGE SCALE GENOMIC DNA]</scope>
    <source>
        <strain evidence="4">SB210</strain>
    </source>
</reference>
<dbReference type="OrthoDB" id="301741at2759"/>
<dbReference type="EMBL" id="GG662704">
    <property type="protein sequence ID" value="EAR95575.2"/>
    <property type="molecule type" value="Genomic_DNA"/>
</dbReference>
<evidence type="ECO:0000256" key="1">
    <source>
        <dbReference type="ARBA" id="ARBA00008468"/>
    </source>
</evidence>
<dbReference type="Proteomes" id="UP000009168">
    <property type="component" value="Unassembled WGS sequence"/>
</dbReference>
<feature type="coiled-coil region" evidence="2">
    <location>
        <begin position="51"/>
        <end position="78"/>
    </location>
</feature>
<dbReference type="AlphaFoldDB" id="Q23FN5"/>
<dbReference type="RefSeq" id="XP_001015820.2">
    <property type="nucleotide sequence ID" value="XM_001015820.2"/>
</dbReference>
<keyword evidence="4" id="KW-1185">Reference proteome</keyword>
<accession>Q23FN5</accession>
<comment type="similarity">
    <text evidence="1">Belongs to the BLOC1S2 family.</text>
</comment>
<evidence type="ECO:0000256" key="2">
    <source>
        <dbReference type="SAM" id="Coils"/>
    </source>
</evidence>
<dbReference type="eggNOG" id="ENOG502T0QI">
    <property type="taxonomic scope" value="Eukaryota"/>
</dbReference>
<dbReference type="Pfam" id="PF10046">
    <property type="entry name" value="BLOC1_2"/>
    <property type="match status" value="1"/>
</dbReference>
<sequence>MSNQEIKDLSAGDIMEKYVAATTKFVENNSKISNMKLYTLNKMNETAHAHFKKNQEKVDAIEQEIKAANQQYDILRQYFKQIDDVGQSIEGMESSVEYLDVILSRIESKINDLESMK</sequence>
<gene>
    <name evidence="3" type="ORF">TTHERM_00079800</name>
</gene>
<dbReference type="InParanoid" id="Q23FN5"/>
<dbReference type="GeneID" id="7824596"/>
<dbReference type="OMA" id="KMNETAH"/>